<dbReference type="PANTHER" id="PTHR11142">
    <property type="entry name" value="PSEUDOURIDYLATE SYNTHASE"/>
    <property type="match status" value="1"/>
</dbReference>
<dbReference type="PANTHER" id="PTHR11142:SF4">
    <property type="entry name" value="PSEUDOURIDYLATE SYNTHASE 1 HOMOLOG"/>
    <property type="match status" value="1"/>
</dbReference>
<accession>A0AAU9J850</accession>
<protein>
    <recommendedName>
        <fullName evidence="12">Pseudouridine synthase I TruA alpha/beta domain-containing protein</fullName>
    </recommendedName>
</protein>
<evidence type="ECO:0000256" key="5">
    <source>
        <dbReference type="ARBA" id="ARBA00022694"/>
    </source>
</evidence>
<dbReference type="HAMAP" id="MF_00171">
    <property type="entry name" value="TruA"/>
    <property type="match status" value="1"/>
</dbReference>
<keyword evidence="5" id="KW-0819">tRNA processing</keyword>
<feature type="active site" description="Nucleophile" evidence="9">
    <location>
        <position position="103"/>
    </location>
</feature>
<dbReference type="Gene3D" id="3.30.70.660">
    <property type="entry name" value="Pseudouridine synthase I, catalytic domain, C-terminal subdomain"/>
    <property type="match status" value="1"/>
</dbReference>
<dbReference type="FunFam" id="3.30.70.580:FF:000002">
    <property type="entry name" value="tRNA pseudouridine synthase"/>
    <property type="match status" value="1"/>
</dbReference>
<keyword evidence="6" id="KW-0413">Isomerase</keyword>
<dbReference type="GO" id="GO:0009982">
    <property type="term" value="F:pseudouridine synthase activity"/>
    <property type="evidence" value="ECO:0007669"/>
    <property type="project" value="InterPro"/>
</dbReference>
<feature type="binding site" evidence="10">
    <location>
        <position position="162"/>
    </location>
    <ligand>
        <name>substrate</name>
    </ligand>
</feature>
<dbReference type="Gene3D" id="3.30.70.580">
    <property type="entry name" value="Pseudouridine synthase I, catalytic domain, N-terminal subdomain"/>
    <property type="match status" value="1"/>
</dbReference>
<dbReference type="GO" id="GO:0003723">
    <property type="term" value="F:RNA binding"/>
    <property type="evidence" value="ECO:0007669"/>
    <property type="project" value="InterPro"/>
</dbReference>
<gene>
    <name evidence="13" type="ORF">BSTOLATCC_MIC36161</name>
</gene>
<dbReference type="Proteomes" id="UP001162131">
    <property type="component" value="Unassembled WGS sequence"/>
</dbReference>
<evidence type="ECO:0000256" key="3">
    <source>
        <dbReference type="ARBA" id="ARBA00009375"/>
    </source>
</evidence>
<keyword evidence="4" id="KW-0507">mRNA processing</keyword>
<sequence>MKCEVYRQLKSLIFINLRPHFAHNSLVIEKCNHNMEGSKKKKTAILYAYNGSQFNGSQVQNRHEGTRTVEEVLEKGLFESGCISQDNYGNLSKVKWSRASRTDKGVHALCTVAGLRMLWAPKPDNEIIDEINSHLPSDIRVITIKLVANKFNAKNNTDYREYEYIFPFKALFPDEEFSLDVVKRVNEMTAKIQGTHSFHNYSRDIEINTPQAKRYVIKFEASTEPVLYEGKPYLKFTFIGQSFIYHQIRKMVGMIASILLGKYNMEAIEESFKNPKFYVPLAPAEGLYLARVHYSKYNRKMSHRPIIITEEEEKKIKEFFTTHILPTICSKDEVFRAWVDREFRGTEQNIANEENKESESECEDNKSDS</sequence>
<dbReference type="InterPro" id="IPR020097">
    <property type="entry name" value="PsdUridine_synth_TruA_a/b_dom"/>
</dbReference>
<dbReference type="GO" id="GO:0005634">
    <property type="term" value="C:nucleus"/>
    <property type="evidence" value="ECO:0007669"/>
    <property type="project" value="UniProtKB-SubCell"/>
</dbReference>
<comment type="catalytic activity">
    <reaction evidence="1">
        <text>a uridine in mRNA = a pseudouridine in mRNA</text>
        <dbReference type="Rhea" id="RHEA:56644"/>
        <dbReference type="Rhea" id="RHEA-COMP:14658"/>
        <dbReference type="Rhea" id="RHEA-COMP:14659"/>
        <dbReference type="ChEBI" id="CHEBI:65314"/>
        <dbReference type="ChEBI" id="CHEBI:65315"/>
    </reaction>
</comment>
<dbReference type="InterPro" id="IPR020095">
    <property type="entry name" value="PsdUridine_synth_TruA_C"/>
</dbReference>
<organism evidence="13 14">
    <name type="scientific">Blepharisma stoltei</name>
    <dbReference type="NCBI Taxonomy" id="1481888"/>
    <lineage>
        <taxon>Eukaryota</taxon>
        <taxon>Sar</taxon>
        <taxon>Alveolata</taxon>
        <taxon>Ciliophora</taxon>
        <taxon>Postciliodesmatophora</taxon>
        <taxon>Heterotrichea</taxon>
        <taxon>Heterotrichida</taxon>
        <taxon>Blepharismidae</taxon>
        <taxon>Blepharisma</taxon>
    </lineage>
</organism>
<evidence type="ECO:0000259" key="12">
    <source>
        <dbReference type="Pfam" id="PF01416"/>
    </source>
</evidence>
<dbReference type="InterPro" id="IPR020103">
    <property type="entry name" value="PsdUridine_synth_cat_dom_sf"/>
</dbReference>
<dbReference type="SUPFAM" id="SSF55120">
    <property type="entry name" value="Pseudouridine synthase"/>
    <property type="match status" value="1"/>
</dbReference>
<evidence type="ECO:0000256" key="10">
    <source>
        <dbReference type="PIRSR" id="PIRSR641708-2"/>
    </source>
</evidence>
<evidence type="ECO:0000256" key="4">
    <source>
        <dbReference type="ARBA" id="ARBA00022664"/>
    </source>
</evidence>
<evidence type="ECO:0000256" key="11">
    <source>
        <dbReference type="SAM" id="MobiDB-lite"/>
    </source>
</evidence>
<dbReference type="GO" id="GO:0006397">
    <property type="term" value="P:mRNA processing"/>
    <property type="evidence" value="ECO:0007669"/>
    <property type="project" value="UniProtKB-KW"/>
</dbReference>
<dbReference type="InterPro" id="IPR001406">
    <property type="entry name" value="PsdUridine_synth_TruA"/>
</dbReference>
<evidence type="ECO:0000256" key="6">
    <source>
        <dbReference type="ARBA" id="ARBA00023235"/>
    </source>
</evidence>
<comment type="catalytic activity">
    <reaction evidence="8">
        <text>a uridine in tRNA = a pseudouridine in tRNA</text>
        <dbReference type="Rhea" id="RHEA:54572"/>
        <dbReference type="Rhea" id="RHEA-COMP:13339"/>
        <dbReference type="Rhea" id="RHEA-COMP:13934"/>
        <dbReference type="ChEBI" id="CHEBI:65314"/>
        <dbReference type="ChEBI" id="CHEBI:65315"/>
    </reaction>
</comment>
<dbReference type="EMBL" id="CAJZBQ010000036">
    <property type="protein sequence ID" value="CAG9324369.1"/>
    <property type="molecule type" value="Genomic_DNA"/>
</dbReference>
<dbReference type="FunFam" id="3.30.70.660:FF:000002">
    <property type="entry name" value="tRNA pseudouridine synthase"/>
    <property type="match status" value="1"/>
</dbReference>
<proteinExistence type="inferred from homology"/>
<feature type="region of interest" description="Disordered" evidence="11">
    <location>
        <begin position="349"/>
        <end position="369"/>
    </location>
</feature>
<reference evidence="13" key="1">
    <citation type="submission" date="2021-09" db="EMBL/GenBank/DDBJ databases">
        <authorList>
            <consortium name="AG Swart"/>
            <person name="Singh M."/>
            <person name="Singh A."/>
            <person name="Seah K."/>
            <person name="Emmerich C."/>
        </authorList>
    </citation>
    <scope>NUCLEOTIDE SEQUENCE</scope>
    <source>
        <strain evidence="13">ATCC30299</strain>
    </source>
</reference>
<dbReference type="GO" id="GO:0031119">
    <property type="term" value="P:tRNA pseudouridine synthesis"/>
    <property type="evidence" value="ECO:0007669"/>
    <property type="project" value="InterPro"/>
</dbReference>
<evidence type="ECO:0000313" key="14">
    <source>
        <dbReference type="Proteomes" id="UP001162131"/>
    </source>
</evidence>
<dbReference type="InterPro" id="IPR041708">
    <property type="entry name" value="PUS1/PUS2-like"/>
</dbReference>
<dbReference type="NCBIfam" id="TIGR00071">
    <property type="entry name" value="hisT_truA"/>
    <property type="match status" value="1"/>
</dbReference>
<evidence type="ECO:0000313" key="13">
    <source>
        <dbReference type="EMBL" id="CAG9324369.1"/>
    </source>
</evidence>
<comment type="caution">
    <text evidence="13">The sequence shown here is derived from an EMBL/GenBank/DDBJ whole genome shotgun (WGS) entry which is preliminary data.</text>
</comment>
<evidence type="ECO:0000256" key="8">
    <source>
        <dbReference type="ARBA" id="ARBA00036943"/>
    </source>
</evidence>
<evidence type="ECO:0000256" key="1">
    <source>
        <dbReference type="ARBA" id="ARBA00001166"/>
    </source>
</evidence>
<feature type="compositionally biased region" description="Basic and acidic residues" evidence="11">
    <location>
        <begin position="353"/>
        <end position="369"/>
    </location>
</feature>
<comment type="subcellular location">
    <subcellularLocation>
        <location evidence="2">Nucleus</location>
    </subcellularLocation>
</comment>
<dbReference type="GO" id="GO:1990481">
    <property type="term" value="P:mRNA pseudouridine synthesis"/>
    <property type="evidence" value="ECO:0007669"/>
    <property type="project" value="TreeGrafter"/>
</dbReference>
<name>A0AAU9J850_9CILI</name>
<evidence type="ECO:0000256" key="9">
    <source>
        <dbReference type="PIRSR" id="PIRSR641708-1"/>
    </source>
</evidence>
<comment type="similarity">
    <text evidence="3">Belongs to the tRNA pseudouridine synthase TruA family.</text>
</comment>
<dbReference type="CDD" id="cd02568">
    <property type="entry name" value="PseudoU_synth_PUS1_PUS2"/>
    <property type="match status" value="1"/>
</dbReference>
<feature type="domain" description="Pseudouridine synthase I TruA alpha/beta" evidence="12">
    <location>
        <begin position="191"/>
        <end position="295"/>
    </location>
</feature>
<dbReference type="InterPro" id="IPR020094">
    <property type="entry name" value="TruA/RsuA/RluB/E/F_N"/>
</dbReference>
<keyword evidence="7" id="KW-0539">Nucleus</keyword>
<keyword evidence="14" id="KW-1185">Reference proteome</keyword>
<dbReference type="AlphaFoldDB" id="A0AAU9J850"/>
<dbReference type="Pfam" id="PF01416">
    <property type="entry name" value="PseudoU_synth_1"/>
    <property type="match status" value="1"/>
</dbReference>
<evidence type="ECO:0000256" key="2">
    <source>
        <dbReference type="ARBA" id="ARBA00004123"/>
    </source>
</evidence>
<evidence type="ECO:0000256" key="7">
    <source>
        <dbReference type="ARBA" id="ARBA00023242"/>
    </source>
</evidence>